<dbReference type="PANTHER" id="PTHR36423">
    <property type="entry name" value="AFR070WP"/>
    <property type="match status" value="1"/>
</dbReference>
<dbReference type="PANTHER" id="PTHR36423:SF2">
    <property type="entry name" value="AFR070WP"/>
    <property type="match status" value="1"/>
</dbReference>
<sequence length="193" mass="21835">MSPDMDIDSPRLQPSAQKIVDEEIKEWLFVVYFKQKNADQYFLAMELRDAIIHLRGEGAFVAVPFYQANTDPVGPHPMGSYEIWVPRETFASVFSYICRNRGGLSVLVHPLTKEQRRDYESRACWMGSPLPLDLSVLSCPLLETEPHNYPNLKFGYSGTGNSQLLSPDSRKIMGQNVEKLLKTEKGAARAPLD</sequence>
<dbReference type="SUPFAM" id="SSF143410">
    <property type="entry name" value="DOPA-like"/>
    <property type="match status" value="1"/>
</dbReference>
<dbReference type="Pfam" id="PF08883">
    <property type="entry name" value="DOPA_dioxygen"/>
    <property type="match status" value="1"/>
</dbReference>
<keyword evidence="2" id="KW-1185">Reference proteome</keyword>
<evidence type="ECO:0000313" key="1">
    <source>
        <dbReference type="EMBL" id="KAF9073521.1"/>
    </source>
</evidence>
<name>A0A9P5PW05_9AGAR</name>
<dbReference type="Proteomes" id="UP000772434">
    <property type="component" value="Unassembled WGS sequence"/>
</dbReference>
<dbReference type="OrthoDB" id="9970095at2759"/>
<organism evidence="1 2">
    <name type="scientific">Rhodocollybia butyracea</name>
    <dbReference type="NCBI Taxonomy" id="206335"/>
    <lineage>
        <taxon>Eukaryota</taxon>
        <taxon>Fungi</taxon>
        <taxon>Dikarya</taxon>
        <taxon>Basidiomycota</taxon>
        <taxon>Agaricomycotina</taxon>
        <taxon>Agaricomycetes</taxon>
        <taxon>Agaricomycetidae</taxon>
        <taxon>Agaricales</taxon>
        <taxon>Marasmiineae</taxon>
        <taxon>Omphalotaceae</taxon>
        <taxon>Rhodocollybia</taxon>
    </lineage>
</organism>
<protein>
    <submittedName>
        <fullName evidence="1">DOPA-like domain-containing protein</fullName>
    </submittedName>
</protein>
<evidence type="ECO:0000313" key="2">
    <source>
        <dbReference type="Proteomes" id="UP000772434"/>
    </source>
</evidence>
<accession>A0A9P5PW05</accession>
<gene>
    <name evidence="1" type="ORF">BDP27DRAFT_1318425</name>
</gene>
<reference evidence="1" key="1">
    <citation type="submission" date="2020-11" db="EMBL/GenBank/DDBJ databases">
        <authorList>
            <consortium name="DOE Joint Genome Institute"/>
            <person name="Ahrendt S."/>
            <person name="Riley R."/>
            <person name="Andreopoulos W."/>
            <person name="Labutti K."/>
            <person name="Pangilinan J."/>
            <person name="Ruiz-Duenas F.J."/>
            <person name="Barrasa J.M."/>
            <person name="Sanchez-Garcia M."/>
            <person name="Camarero S."/>
            <person name="Miyauchi S."/>
            <person name="Serrano A."/>
            <person name="Linde D."/>
            <person name="Babiker R."/>
            <person name="Drula E."/>
            <person name="Ayuso-Fernandez I."/>
            <person name="Pacheco R."/>
            <person name="Padilla G."/>
            <person name="Ferreira P."/>
            <person name="Barriuso J."/>
            <person name="Kellner H."/>
            <person name="Castanera R."/>
            <person name="Alfaro M."/>
            <person name="Ramirez L."/>
            <person name="Pisabarro A.G."/>
            <person name="Kuo A."/>
            <person name="Tritt A."/>
            <person name="Lipzen A."/>
            <person name="He G."/>
            <person name="Yan M."/>
            <person name="Ng V."/>
            <person name="Cullen D."/>
            <person name="Martin F."/>
            <person name="Rosso M.-N."/>
            <person name="Henrissat B."/>
            <person name="Hibbett D."/>
            <person name="Martinez A.T."/>
            <person name="Grigoriev I.V."/>
        </authorList>
    </citation>
    <scope>NUCLEOTIDE SEQUENCE</scope>
    <source>
        <strain evidence="1">AH 40177</strain>
    </source>
</reference>
<proteinExistence type="predicted"/>
<comment type="caution">
    <text evidence="1">The sequence shown here is derived from an EMBL/GenBank/DDBJ whole genome shotgun (WGS) entry which is preliminary data.</text>
</comment>
<dbReference type="InterPro" id="IPR014980">
    <property type="entry name" value="DOPA_dioxygen"/>
</dbReference>
<dbReference type="Gene3D" id="3.30.70.1240">
    <property type="entry name" value="DOPA-like domains"/>
    <property type="match status" value="1"/>
</dbReference>
<dbReference type="EMBL" id="JADNRY010000017">
    <property type="protein sequence ID" value="KAF9073521.1"/>
    <property type="molecule type" value="Genomic_DNA"/>
</dbReference>
<dbReference type="InterPro" id="IPR023389">
    <property type="entry name" value="DOPA-like_sf"/>
</dbReference>
<dbReference type="AlphaFoldDB" id="A0A9P5PW05"/>